<dbReference type="AlphaFoldDB" id="A0A2T4A2C9"/>
<keyword evidence="2" id="KW-1185">Reference proteome</keyword>
<organism evidence="1 2">
    <name type="scientific">Trichoderma harzianum CBS 226.95</name>
    <dbReference type="NCBI Taxonomy" id="983964"/>
    <lineage>
        <taxon>Eukaryota</taxon>
        <taxon>Fungi</taxon>
        <taxon>Dikarya</taxon>
        <taxon>Ascomycota</taxon>
        <taxon>Pezizomycotina</taxon>
        <taxon>Sordariomycetes</taxon>
        <taxon>Hypocreomycetidae</taxon>
        <taxon>Hypocreales</taxon>
        <taxon>Hypocreaceae</taxon>
        <taxon>Trichoderma</taxon>
    </lineage>
</organism>
<evidence type="ECO:0000313" key="1">
    <source>
        <dbReference type="EMBL" id="PTB51222.1"/>
    </source>
</evidence>
<proteinExistence type="predicted"/>
<name>A0A2T4A2C9_TRIHA</name>
<dbReference type="Proteomes" id="UP000241690">
    <property type="component" value="Unassembled WGS sequence"/>
</dbReference>
<protein>
    <submittedName>
        <fullName evidence="1">Uncharacterized protein</fullName>
    </submittedName>
</protein>
<dbReference type="EMBL" id="KZ679686">
    <property type="protein sequence ID" value="PTB51222.1"/>
    <property type="molecule type" value="Genomic_DNA"/>
</dbReference>
<sequence>MRYPEKLLSALRAIDKALPNEYTPMYILLLGYHVWCDLLDQKDLDIPNLSQTTNILPTQTSTASARVTTPRKYEAAFGQSTAEEDRQNTTIENHLLATHAMNEISLDMHNAYDKTRKAARQNIDRSLHHAALEYLMLNNDAPRYEDLVEQLGRIDRGEKLEEDEKPLVKAGIKSIYEDFLEDFQYLGYTGKTFHSCMCICSARSLQCILAMNILANPQESTRNIFPRRRRHR</sequence>
<evidence type="ECO:0000313" key="2">
    <source>
        <dbReference type="Proteomes" id="UP000241690"/>
    </source>
</evidence>
<dbReference type="GeneID" id="36629634"/>
<accession>A0A2T4A2C9</accession>
<dbReference type="RefSeq" id="XP_024770899.1">
    <property type="nucleotide sequence ID" value="XM_024921062.1"/>
</dbReference>
<reference evidence="1 2" key="1">
    <citation type="submission" date="2016-07" db="EMBL/GenBank/DDBJ databases">
        <title>Multiple horizontal gene transfer events from other fungi enriched the ability of initially mycotrophic Trichoderma (Ascomycota) to feed on dead plant biomass.</title>
        <authorList>
            <consortium name="DOE Joint Genome Institute"/>
            <person name="Aerts A."/>
            <person name="Atanasova L."/>
            <person name="Chenthamara K."/>
            <person name="Zhang J."/>
            <person name="Grujic M."/>
            <person name="Henrissat B."/>
            <person name="Kuo A."/>
            <person name="Salamov A."/>
            <person name="Lipzen A."/>
            <person name="Labutti K."/>
            <person name="Barry K."/>
            <person name="Miao Y."/>
            <person name="Rahimi M.J."/>
            <person name="Shen Q."/>
            <person name="Grigoriev I.V."/>
            <person name="Kubicek C.P."/>
            <person name="Druzhinina I.S."/>
        </authorList>
    </citation>
    <scope>NUCLEOTIDE SEQUENCE [LARGE SCALE GENOMIC DNA]</scope>
    <source>
        <strain evidence="1 2">CBS 226.95</strain>
    </source>
</reference>
<gene>
    <name evidence="1" type="ORF">M431DRAFT_540127</name>
</gene>